<dbReference type="EMBL" id="JAHLQT010025553">
    <property type="protein sequence ID" value="KAG7164181.1"/>
    <property type="molecule type" value="Genomic_DNA"/>
</dbReference>
<evidence type="ECO:0000313" key="2">
    <source>
        <dbReference type="EMBL" id="KAG7164181.1"/>
    </source>
</evidence>
<sequence>MYMSTVLLTTLAALAWAQDAPECHCGMFITAFHNEYLVHLLPPFDLDDCSAMEACNSKCNDEFDALTGGGYLNYSLNNGFTVGQELCLTMLTEYDIDHVEEETVYGYARQCNGPWDYDGGSTFDQLCCWEGRYYEC</sequence>
<keyword evidence="1" id="KW-0732">Signal</keyword>
<reference evidence="2" key="1">
    <citation type="journal article" date="2021" name="Sci. Adv.">
        <title>The American lobster genome reveals insights on longevity, neural, and immune adaptations.</title>
        <authorList>
            <person name="Polinski J.M."/>
            <person name="Zimin A.V."/>
            <person name="Clark K.F."/>
            <person name="Kohn A.B."/>
            <person name="Sadowski N."/>
            <person name="Timp W."/>
            <person name="Ptitsyn A."/>
            <person name="Khanna P."/>
            <person name="Romanova D.Y."/>
            <person name="Williams P."/>
            <person name="Greenwood S.J."/>
            <person name="Moroz L.L."/>
            <person name="Walt D.R."/>
            <person name="Bodnar A.G."/>
        </authorList>
    </citation>
    <scope>NUCLEOTIDE SEQUENCE</scope>
    <source>
        <strain evidence="2">GMGI-L3</strain>
    </source>
</reference>
<keyword evidence="3" id="KW-1185">Reference proteome</keyword>
<comment type="caution">
    <text evidence="2">The sequence shown here is derived from an EMBL/GenBank/DDBJ whole genome shotgun (WGS) entry which is preliminary data.</text>
</comment>
<feature type="chain" id="PRO_5035278844" evidence="1">
    <location>
        <begin position="18"/>
        <end position="136"/>
    </location>
</feature>
<gene>
    <name evidence="2" type="ORF">Hamer_G014317</name>
</gene>
<protein>
    <submittedName>
        <fullName evidence="2">Uncharacterized protein</fullName>
    </submittedName>
</protein>
<organism evidence="2 3">
    <name type="scientific">Homarus americanus</name>
    <name type="common">American lobster</name>
    <dbReference type="NCBI Taxonomy" id="6706"/>
    <lineage>
        <taxon>Eukaryota</taxon>
        <taxon>Metazoa</taxon>
        <taxon>Ecdysozoa</taxon>
        <taxon>Arthropoda</taxon>
        <taxon>Crustacea</taxon>
        <taxon>Multicrustacea</taxon>
        <taxon>Malacostraca</taxon>
        <taxon>Eumalacostraca</taxon>
        <taxon>Eucarida</taxon>
        <taxon>Decapoda</taxon>
        <taxon>Pleocyemata</taxon>
        <taxon>Astacidea</taxon>
        <taxon>Nephropoidea</taxon>
        <taxon>Nephropidae</taxon>
        <taxon>Homarus</taxon>
    </lineage>
</organism>
<evidence type="ECO:0000313" key="3">
    <source>
        <dbReference type="Proteomes" id="UP000747542"/>
    </source>
</evidence>
<name>A0A8J5MUK6_HOMAM</name>
<dbReference type="OrthoDB" id="6334013at2759"/>
<dbReference type="AlphaFoldDB" id="A0A8J5MUK6"/>
<accession>A0A8J5MUK6</accession>
<evidence type="ECO:0000256" key="1">
    <source>
        <dbReference type="SAM" id="SignalP"/>
    </source>
</evidence>
<feature type="signal peptide" evidence="1">
    <location>
        <begin position="1"/>
        <end position="17"/>
    </location>
</feature>
<dbReference type="Proteomes" id="UP000747542">
    <property type="component" value="Unassembled WGS sequence"/>
</dbReference>
<proteinExistence type="predicted"/>